<organism evidence="2 3">
    <name type="scientific">Trichonephila inaurata madagascariensis</name>
    <dbReference type="NCBI Taxonomy" id="2747483"/>
    <lineage>
        <taxon>Eukaryota</taxon>
        <taxon>Metazoa</taxon>
        <taxon>Ecdysozoa</taxon>
        <taxon>Arthropoda</taxon>
        <taxon>Chelicerata</taxon>
        <taxon>Arachnida</taxon>
        <taxon>Araneae</taxon>
        <taxon>Araneomorphae</taxon>
        <taxon>Entelegynae</taxon>
        <taxon>Araneoidea</taxon>
        <taxon>Nephilidae</taxon>
        <taxon>Trichonephila</taxon>
        <taxon>Trichonephila inaurata</taxon>
    </lineage>
</organism>
<dbReference type="EMBL" id="BMAV01001231">
    <property type="protein sequence ID" value="GFY39134.1"/>
    <property type="molecule type" value="Genomic_DNA"/>
</dbReference>
<evidence type="ECO:0000313" key="3">
    <source>
        <dbReference type="Proteomes" id="UP000886998"/>
    </source>
</evidence>
<feature type="compositionally biased region" description="Basic and acidic residues" evidence="1">
    <location>
        <begin position="62"/>
        <end position="71"/>
    </location>
</feature>
<evidence type="ECO:0000256" key="1">
    <source>
        <dbReference type="SAM" id="MobiDB-lite"/>
    </source>
</evidence>
<dbReference type="Proteomes" id="UP000886998">
    <property type="component" value="Unassembled WGS sequence"/>
</dbReference>
<name>A0A8X6WRN1_9ARAC</name>
<evidence type="ECO:0000313" key="2">
    <source>
        <dbReference type="EMBL" id="GFY39134.1"/>
    </source>
</evidence>
<protein>
    <submittedName>
        <fullName evidence="2">Uncharacterized protein</fullName>
    </submittedName>
</protein>
<sequence length="79" mass="9286">MVDPSPDDHHLVKEFQFQLPYKRKIFGEKGRSQCSRRLQVTSLRYETINLAVMWMQRGNTTRKTDDSEIKGKKNSSNAR</sequence>
<comment type="caution">
    <text evidence="2">The sequence shown here is derived from an EMBL/GenBank/DDBJ whole genome shotgun (WGS) entry which is preliminary data.</text>
</comment>
<reference evidence="2" key="1">
    <citation type="submission" date="2020-08" db="EMBL/GenBank/DDBJ databases">
        <title>Multicomponent nature underlies the extraordinary mechanical properties of spider dragline silk.</title>
        <authorList>
            <person name="Kono N."/>
            <person name="Nakamura H."/>
            <person name="Mori M."/>
            <person name="Yoshida Y."/>
            <person name="Ohtoshi R."/>
            <person name="Malay A.D."/>
            <person name="Moran D.A.P."/>
            <person name="Tomita M."/>
            <person name="Numata K."/>
            <person name="Arakawa K."/>
        </authorList>
    </citation>
    <scope>NUCLEOTIDE SEQUENCE</scope>
</reference>
<keyword evidence="3" id="KW-1185">Reference proteome</keyword>
<gene>
    <name evidence="2" type="ORF">TNIN_339341</name>
</gene>
<dbReference type="AlphaFoldDB" id="A0A8X6WRN1"/>
<feature type="region of interest" description="Disordered" evidence="1">
    <location>
        <begin position="57"/>
        <end position="79"/>
    </location>
</feature>
<proteinExistence type="predicted"/>
<accession>A0A8X6WRN1</accession>